<reference evidence="3" key="1">
    <citation type="submission" date="2021-06" db="EMBL/GenBank/DDBJ databases">
        <authorList>
            <person name="Kallberg Y."/>
            <person name="Tangrot J."/>
            <person name="Rosling A."/>
        </authorList>
    </citation>
    <scope>NUCLEOTIDE SEQUENCE</scope>
    <source>
        <strain evidence="3">IN212</strain>
    </source>
</reference>
<dbReference type="EMBL" id="CAJVPZ010048540">
    <property type="protein sequence ID" value="CAG8774305.1"/>
    <property type="molecule type" value="Genomic_DNA"/>
</dbReference>
<protein>
    <submittedName>
        <fullName evidence="3">6470_t:CDS:1</fullName>
    </submittedName>
</protein>
<feature type="coiled-coil region" evidence="1">
    <location>
        <begin position="343"/>
        <end position="370"/>
    </location>
</feature>
<keyword evidence="4" id="KW-1185">Reference proteome</keyword>
<proteinExistence type="predicted"/>
<accession>A0A9N9JBV6</accession>
<name>A0A9N9JBV6_9GLOM</name>
<sequence length="371" mass="43854">NSHTSSRDTNTQEDVEMTNVEEETERYHKTHGYSYPNEINVETAYQDISMSEDMKTLIELKDTWAKKNHEKFPYINEDISIKESFNLVQNAITSLQQEILQDQVESSQFQERTENIQALIKSFNEIFYKRYIKELEAKHLYNNILNDLKAILLQFRENKLSLNQVDDHLMKKIKDKVDNINNHIRTEFTKMNDCGYKEEFEALRDSLTRFNEIMSLIEKSLKLPQFIAELDKKSNDLLLHYFNDWAIAKEKIGSGYEEENQPIDYLINNLSQEKNKFKALVRIENIKQKVLKKFSDLQNQWNSKLLNYADNEAYSIHLEKANRLINNIGSDLEISFYEGAFKLQTLDENLETILNEITEQEQIVVKHEDNV</sequence>
<dbReference type="AlphaFoldDB" id="A0A9N9JBV6"/>
<evidence type="ECO:0000256" key="2">
    <source>
        <dbReference type="SAM" id="MobiDB-lite"/>
    </source>
</evidence>
<feature type="region of interest" description="Disordered" evidence="2">
    <location>
        <begin position="1"/>
        <end position="32"/>
    </location>
</feature>
<evidence type="ECO:0000313" key="3">
    <source>
        <dbReference type="EMBL" id="CAG8774305.1"/>
    </source>
</evidence>
<organism evidence="3 4">
    <name type="scientific">Racocetra fulgida</name>
    <dbReference type="NCBI Taxonomy" id="60492"/>
    <lineage>
        <taxon>Eukaryota</taxon>
        <taxon>Fungi</taxon>
        <taxon>Fungi incertae sedis</taxon>
        <taxon>Mucoromycota</taxon>
        <taxon>Glomeromycotina</taxon>
        <taxon>Glomeromycetes</taxon>
        <taxon>Diversisporales</taxon>
        <taxon>Gigasporaceae</taxon>
        <taxon>Racocetra</taxon>
    </lineage>
</organism>
<dbReference type="Proteomes" id="UP000789396">
    <property type="component" value="Unassembled WGS sequence"/>
</dbReference>
<feature type="compositionally biased region" description="Acidic residues" evidence="2">
    <location>
        <begin position="11"/>
        <end position="24"/>
    </location>
</feature>
<gene>
    <name evidence="3" type="ORF">RFULGI_LOCUS15305</name>
</gene>
<evidence type="ECO:0000256" key="1">
    <source>
        <dbReference type="SAM" id="Coils"/>
    </source>
</evidence>
<dbReference type="OrthoDB" id="2486309at2759"/>
<feature type="non-terminal residue" evidence="3">
    <location>
        <position position="1"/>
    </location>
</feature>
<evidence type="ECO:0000313" key="4">
    <source>
        <dbReference type="Proteomes" id="UP000789396"/>
    </source>
</evidence>
<keyword evidence="1" id="KW-0175">Coiled coil</keyword>
<feature type="non-terminal residue" evidence="3">
    <location>
        <position position="371"/>
    </location>
</feature>
<comment type="caution">
    <text evidence="3">The sequence shown here is derived from an EMBL/GenBank/DDBJ whole genome shotgun (WGS) entry which is preliminary data.</text>
</comment>